<feature type="transmembrane region" description="Helical" evidence="1">
    <location>
        <begin position="47"/>
        <end position="70"/>
    </location>
</feature>
<feature type="transmembrane region" description="Helical" evidence="1">
    <location>
        <begin position="7"/>
        <end position="27"/>
    </location>
</feature>
<dbReference type="AlphaFoldDB" id="A0A5J4W0L1"/>
<proteinExistence type="predicted"/>
<name>A0A5J4W0L1_9EUKA</name>
<keyword evidence="1" id="KW-0472">Membrane</keyword>
<comment type="caution">
    <text evidence="2">The sequence shown here is derived from an EMBL/GenBank/DDBJ whole genome shotgun (WGS) entry which is preliminary data.</text>
</comment>
<evidence type="ECO:0000256" key="1">
    <source>
        <dbReference type="SAM" id="Phobius"/>
    </source>
</evidence>
<sequence length="74" mass="7846">MAKASCIFVSTIVLIILTIISTTFAIWAAGWVESQKTTKNAMEATTFFMASPSFGAACIFFSGACILISLSNAK</sequence>
<keyword evidence="1" id="KW-0812">Transmembrane</keyword>
<dbReference type="EMBL" id="SNRW01004148">
    <property type="protein sequence ID" value="KAA6388023.1"/>
    <property type="molecule type" value="Genomic_DNA"/>
</dbReference>
<organism evidence="2 3">
    <name type="scientific">Streblomastix strix</name>
    <dbReference type="NCBI Taxonomy" id="222440"/>
    <lineage>
        <taxon>Eukaryota</taxon>
        <taxon>Metamonada</taxon>
        <taxon>Preaxostyla</taxon>
        <taxon>Oxymonadida</taxon>
        <taxon>Streblomastigidae</taxon>
        <taxon>Streblomastix</taxon>
    </lineage>
</organism>
<gene>
    <name evidence="2" type="ORF">EZS28_016449</name>
</gene>
<reference evidence="2 3" key="1">
    <citation type="submission" date="2019-03" db="EMBL/GenBank/DDBJ databases">
        <title>Single cell metagenomics reveals metabolic interactions within the superorganism composed of flagellate Streblomastix strix and complex community of Bacteroidetes bacteria on its surface.</title>
        <authorList>
            <person name="Treitli S.C."/>
            <person name="Kolisko M."/>
            <person name="Husnik F."/>
            <person name="Keeling P."/>
            <person name="Hampl V."/>
        </authorList>
    </citation>
    <scope>NUCLEOTIDE SEQUENCE [LARGE SCALE GENOMIC DNA]</scope>
    <source>
        <strain evidence="2">ST1C</strain>
    </source>
</reference>
<accession>A0A5J4W0L1</accession>
<evidence type="ECO:0000313" key="2">
    <source>
        <dbReference type="EMBL" id="KAA6388023.1"/>
    </source>
</evidence>
<protein>
    <submittedName>
        <fullName evidence="2">Uncharacterized protein</fullName>
    </submittedName>
</protein>
<keyword evidence="1" id="KW-1133">Transmembrane helix</keyword>
<evidence type="ECO:0000313" key="3">
    <source>
        <dbReference type="Proteomes" id="UP000324800"/>
    </source>
</evidence>
<dbReference type="Proteomes" id="UP000324800">
    <property type="component" value="Unassembled WGS sequence"/>
</dbReference>